<protein>
    <submittedName>
        <fullName evidence="2">Uncharacterized protein</fullName>
    </submittedName>
</protein>
<dbReference type="EMBL" id="LT629972">
    <property type="protein sequence ID" value="SEH84753.1"/>
    <property type="molecule type" value="Genomic_DNA"/>
</dbReference>
<sequence length="213" mass="23916">MQAFVFCVVRNKRRNKRSLEGAKTMDWLQFLSSIIGSIAWPTAVIVLACIMRDPLAKLMLLVRKLKYKEFQIDIGEQLEAVRDQVGAEGEAPNLPVEEPPLSFKSLAQADPRAAVLSAWIPVETELRDIAMKMGISGKPAPMLLIRELYKAGVVDRVTFDTLEKLRRIRNSAVHVTESDVTFDDAINMADMCQWVTGHLKRNNANPDILPDLT</sequence>
<evidence type="ECO:0000313" key="2">
    <source>
        <dbReference type="EMBL" id="SEH84753.1"/>
    </source>
</evidence>
<keyword evidence="1" id="KW-0472">Membrane</keyword>
<name>A0A1H6LFB2_9PSED</name>
<organism evidence="2 3">
    <name type="scientific">Pseudomonas asplenii</name>
    <dbReference type="NCBI Taxonomy" id="53407"/>
    <lineage>
        <taxon>Bacteria</taxon>
        <taxon>Pseudomonadati</taxon>
        <taxon>Pseudomonadota</taxon>
        <taxon>Gammaproteobacteria</taxon>
        <taxon>Pseudomonadales</taxon>
        <taxon>Pseudomonadaceae</taxon>
        <taxon>Pseudomonas</taxon>
    </lineage>
</organism>
<keyword evidence="1" id="KW-0812">Transmembrane</keyword>
<evidence type="ECO:0000256" key="1">
    <source>
        <dbReference type="SAM" id="Phobius"/>
    </source>
</evidence>
<proteinExistence type="predicted"/>
<accession>A0A1H6LFB2</accession>
<evidence type="ECO:0000313" key="3">
    <source>
        <dbReference type="Proteomes" id="UP000182272"/>
    </source>
</evidence>
<gene>
    <name evidence="2" type="ORF">SAMN05216581_0107</name>
</gene>
<dbReference type="OrthoDB" id="7840545at2"/>
<keyword evidence="1" id="KW-1133">Transmembrane helix</keyword>
<dbReference type="AlphaFoldDB" id="A0A1H6LFB2"/>
<dbReference type="Proteomes" id="UP000182272">
    <property type="component" value="Chromosome I"/>
</dbReference>
<feature type="transmembrane region" description="Helical" evidence="1">
    <location>
        <begin position="27"/>
        <end position="50"/>
    </location>
</feature>
<reference evidence="2 3" key="1">
    <citation type="submission" date="2016-10" db="EMBL/GenBank/DDBJ databases">
        <authorList>
            <person name="de Groot N.N."/>
        </authorList>
    </citation>
    <scope>NUCLEOTIDE SEQUENCE [LARGE SCALE GENOMIC DNA]</scope>
    <source>
        <strain evidence="2 3">LMG 2158</strain>
    </source>
</reference>